<name>A0AAN7ULB9_9PEZI</name>
<dbReference type="EMBL" id="JAWHQM010000044">
    <property type="protein sequence ID" value="KAK5634795.1"/>
    <property type="molecule type" value="Genomic_DNA"/>
</dbReference>
<dbReference type="AlphaFoldDB" id="A0AAN7ULB9"/>
<evidence type="ECO:0000313" key="2">
    <source>
        <dbReference type="Proteomes" id="UP001305414"/>
    </source>
</evidence>
<protein>
    <submittedName>
        <fullName evidence="1">Uncharacterized protein</fullName>
    </submittedName>
</protein>
<organism evidence="1 2">
    <name type="scientific">Xylaria bambusicola</name>
    <dbReference type="NCBI Taxonomy" id="326684"/>
    <lineage>
        <taxon>Eukaryota</taxon>
        <taxon>Fungi</taxon>
        <taxon>Dikarya</taxon>
        <taxon>Ascomycota</taxon>
        <taxon>Pezizomycotina</taxon>
        <taxon>Sordariomycetes</taxon>
        <taxon>Xylariomycetidae</taxon>
        <taxon>Xylariales</taxon>
        <taxon>Xylariaceae</taxon>
        <taxon>Xylaria</taxon>
    </lineage>
</organism>
<dbReference type="Proteomes" id="UP001305414">
    <property type="component" value="Unassembled WGS sequence"/>
</dbReference>
<evidence type="ECO:0000313" key="1">
    <source>
        <dbReference type="EMBL" id="KAK5634795.1"/>
    </source>
</evidence>
<accession>A0AAN7ULB9</accession>
<sequence length="762" mass="86485">MLVTYNVLAVNACSEEIVVLFLKNLVLYTELPMATAELKSFASECLKKLSPYHNQIDVGIVKSASRDIFETCLVSKFRISSLLGYLTKKQGISSLLEADCPRELFFDENSTLVSILSEWLDQDNIAARLVPRTKINIDVTAAIITALNLLGQPTLADGLLESFEDIAHTESPSIEDDDLATNCEVLISLLHVEKGIDHYYKQIERVATSVCSTWWAKSHEQVMNKRNMCPLYSVMLVSKALTTYAVAKANTTDAKEGSLDDKISLMLIEVLVTLLRTQHADGSWGQKSNFEETSYAVLAIKYLTAFPFARNFKEKYGRSFNIFGRRTTGCYIPAELWFGTSNYSSRLLSQAYLLSALGQSAWLTPQNMHRFGRSGLSSSSEKLSKLARNLPLLQCSESWEIKSCLLQGDFFARMVRAGMPRIFPRENMRKETYLDLVPFTWATSRQFETLRLRNQELLDMMVLAVTIYQIDEFMEATVIRLEIQICVNSMIYLRTCPAVQTNQHMKSSNGVSSRKETSEKNLTTITEVLREYVQFVLQHPSVANGRPLLQRQLRSDLKRFLRSHLRQVKDNLLLRGDKMKTVESIHGSVFSWVRGTSADHTGGPFAMTYYLCLIEGRSDPPQPISTEGLYVTQMVSQHLAALCRTYNDWGSRARDMVEFNVNALNFEEIRNDSEAPNCITGNGAFVNQQNRYESVGGNAEPERRLLFIAEFERRCMLNSLRELKEIVSTEVYVAVKLFCDVTDIYGQIYVVKDMTPRLTEQK</sequence>
<proteinExistence type="predicted"/>
<dbReference type="Gene3D" id="1.50.10.20">
    <property type="match status" value="1"/>
</dbReference>
<gene>
    <name evidence="1" type="ORF">RRF57_010508</name>
</gene>
<comment type="caution">
    <text evidence="1">The sequence shown here is derived from an EMBL/GenBank/DDBJ whole genome shotgun (WGS) entry which is preliminary data.</text>
</comment>
<reference evidence="1 2" key="1">
    <citation type="submission" date="2023-10" db="EMBL/GenBank/DDBJ databases">
        <title>Draft genome sequence of Xylaria bambusicola isolate GMP-LS, the root and basal stem rot pathogen of sugarcane in Indonesia.</title>
        <authorList>
            <person name="Selvaraj P."/>
            <person name="Muralishankar V."/>
            <person name="Muruganantham S."/>
            <person name="Sp S."/>
            <person name="Haryani S."/>
            <person name="Lau K.J.X."/>
            <person name="Naqvi N.I."/>
        </authorList>
    </citation>
    <scope>NUCLEOTIDE SEQUENCE [LARGE SCALE GENOMIC DNA]</scope>
    <source>
        <strain evidence="1">GMP-LS</strain>
    </source>
</reference>
<keyword evidence="2" id="KW-1185">Reference proteome</keyword>
<dbReference type="InterPro" id="IPR008930">
    <property type="entry name" value="Terpenoid_cyclase/PrenylTrfase"/>
</dbReference>
<dbReference type="SUPFAM" id="SSF48239">
    <property type="entry name" value="Terpenoid cyclases/Protein prenyltransferases"/>
    <property type="match status" value="1"/>
</dbReference>